<dbReference type="Pfam" id="PF01551">
    <property type="entry name" value="Peptidase_M23"/>
    <property type="match status" value="1"/>
</dbReference>
<dbReference type="Gene3D" id="2.20.230.10">
    <property type="entry name" value="Resuscitation-promoting factor rpfb"/>
    <property type="match status" value="1"/>
</dbReference>
<dbReference type="EMBL" id="JAFBFI010000013">
    <property type="protein sequence ID" value="MBM7693550.1"/>
    <property type="molecule type" value="Genomic_DNA"/>
</dbReference>
<keyword evidence="5" id="KW-1185">Reference proteome</keyword>
<dbReference type="InterPro" id="IPR011055">
    <property type="entry name" value="Dup_hybrid_motif"/>
</dbReference>
<dbReference type="RefSeq" id="WP_204544356.1">
    <property type="nucleotide sequence ID" value="NZ_JAFBFI010000013.1"/>
</dbReference>
<dbReference type="InterPro" id="IPR016047">
    <property type="entry name" value="M23ase_b-sheet_dom"/>
</dbReference>
<dbReference type="InterPro" id="IPR050570">
    <property type="entry name" value="Cell_wall_metabolism_enzyme"/>
</dbReference>
<dbReference type="PROSITE" id="PS51109">
    <property type="entry name" value="G5"/>
    <property type="match status" value="1"/>
</dbReference>
<evidence type="ECO:0000313" key="5">
    <source>
        <dbReference type="Proteomes" id="UP000823486"/>
    </source>
</evidence>
<feature type="domain" description="LysM" evidence="3">
    <location>
        <begin position="205"/>
        <end position="250"/>
    </location>
</feature>
<comment type="caution">
    <text evidence="4">The sequence shown here is derived from an EMBL/GenBank/DDBJ whole genome shotgun (WGS) entry which is preliminary data.</text>
</comment>
<evidence type="ECO:0000259" key="2">
    <source>
        <dbReference type="PROSITE" id="PS51109"/>
    </source>
</evidence>
<dbReference type="SUPFAM" id="SSF51261">
    <property type="entry name" value="Duplicated hybrid motif"/>
    <property type="match status" value="1"/>
</dbReference>
<dbReference type="Proteomes" id="UP000823486">
    <property type="component" value="Unassembled WGS sequence"/>
</dbReference>
<evidence type="ECO:0000256" key="1">
    <source>
        <dbReference type="ARBA" id="ARBA00022729"/>
    </source>
</evidence>
<dbReference type="InterPro" id="IPR036779">
    <property type="entry name" value="LysM_dom_sf"/>
</dbReference>
<dbReference type="Gene3D" id="2.70.70.10">
    <property type="entry name" value="Glucose Permease (Domain IIA)"/>
    <property type="match status" value="1"/>
</dbReference>
<keyword evidence="1" id="KW-0732">Signal</keyword>
<gene>
    <name evidence="4" type="ORF">JOC77_002990</name>
</gene>
<organism evidence="4 5">
    <name type="scientific">Peribacillus deserti</name>
    <dbReference type="NCBI Taxonomy" id="673318"/>
    <lineage>
        <taxon>Bacteria</taxon>
        <taxon>Bacillati</taxon>
        <taxon>Bacillota</taxon>
        <taxon>Bacilli</taxon>
        <taxon>Bacillales</taxon>
        <taxon>Bacillaceae</taxon>
        <taxon>Peribacillus</taxon>
    </lineage>
</organism>
<proteinExistence type="predicted"/>
<dbReference type="PANTHER" id="PTHR21666">
    <property type="entry name" value="PEPTIDASE-RELATED"/>
    <property type="match status" value="1"/>
</dbReference>
<dbReference type="InterPro" id="IPR018392">
    <property type="entry name" value="LysM"/>
</dbReference>
<protein>
    <submittedName>
        <fullName evidence="4">Murein DD-endopeptidase MepM/ murein hydrolase activator NlpD</fullName>
    </submittedName>
</protein>
<feature type="domain" description="G5" evidence="2">
    <location>
        <begin position="257"/>
        <end position="337"/>
    </location>
</feature>
<name>A0ABS2QKQ9_9BACI</name>
<evidence type="ECO:0000313" key="4">
    <source>
        <dbReference type="EMBL" id="MBM7693550.1"/>
    </source>
</evidence>
<dbReference type="Gene3D" id="3.10.350.10">
    <property type="entry name" value="LysM domain"/>
    <property type="match status" value="1"/>
</dbReference>
<dbReference type="CDD" id="cd12797">
    <property type="entry name" value="M23_peptidase"/>
    <property type="match status" value="1"/>
</dbReference>
<dbReference type="GO" id="GO:0016787">
    <property type="term" value="F:hydrolase activity"/>
    <property type="evidence" value="ECO:0007669"/>
    <property type="project" value="UniProtKB-KW"/>
</dbReference>
<dbReference type="PROSITE" id="PS51782">
    <property type="entry name" value="LYSM"/>
    <property type="match status" value="1"/>
</dbReference>
<reference evidence="4 5" key="1">
    <citation type="submission" date="2021-01" db="EMBL/GenBank/DDBJ databases">
        <title>Genomic Encyclopedia of Type Strains, Phase IV (KMG-IV): sequencing the most valuable type-strain genomes for metagenomic binning, comparative biology and taxonomic classification.</title>
        <authorList>
            <person name="Goeker M."/>
        </authorList>
    </citation>
    <scope>NUCLEOTIDE SEQUENCE [LARGE SCALE GENOMIC DNA]</scope>
    <source>
        <strain evidence="4 5">DSM 105482</strain>
    </source>
</reference>
<dbReference type="InterPro" id="IPR011098">
    <property type="entry name" value="G5_dom"/>
</dbReference>
<dbReference type="PANTHER" id="PTHR21666:SF270">
    <property type="entry name" value="MUREIN HYDROLASE ACTIVATOR ENVC"/>
    <property type="match status" value="1"/>
</dbReference>
<dbReference type="SMART" id="SM01208">
    <property type="entry name" value="G5"/>
    <property type="match status" value="1"/>
</dbReference>
<evidence type="ECO:0000259" key="3">
    <source>
        <dbReference type="PROSITE" id="PS51782"/>
    </source>
</evidence>
<accession>A0ABS2QKQ9</accession>
<dbReference type="Pfam" id="PF07501">
    <property type="entry name" value="G5"/>
    <property type="match status" value="1"/>
</dbReference>
<keyword evidence="4" id="KW-0378">Hydrolase</keyword>
<sequence length="466" mass="51670">MFILKKYISETLLKRAVFFTIILFFVSLHAAAAFGQILPTEYQVYYKGNHLGNVSDAKAVDKAITDKVKQAKKEYPSFSFAFHKEVSLRPETVLIPDTEDKKVIKQLKELPIEAKSYAIEVDGKKVVFLPEKKEAAETIEALKYQYLTDEEREAIEKGKTESKTKIKEISFSQEVGIEKSEVKPSQIMDSKKALEKLNKGSKEEKIYKVKQEEKLAAVASENGIDTKKLVALNPALEQKTKLEEGQSVIVEEEKPFVDVVINKEIIENRTIPSAKKVIPNSNLPKGKIHIKQEGKSGEKEIHTVVSIENGVEIKKNVKSQEIVSEPVATIVEKGTKIIPSHGTGSFEWPAVDGLITSKLGYRWGKLHKGIDIAGPSDPAIKASDNGVVIFAGMSNGYGNKVIIDHQNGFQTLYGHLDSISVKEGDIVPSGSKIGIMGSTGHSTGVHLHFEIRQNGKLKNPLNYIHR</sequence>